<feature type="region of interest" description="Disordered" evidence="4">
    <location>
        <begin position="368"/>
        <end position="391"/>
    </location>
</feature>
<dbReference type="RefSeq" id="WP_246556064.1">
    <property type="nucleotide sequence ID" value="NZ_CP061800.1"/>
</dbReference>
<dbReference type="CDD" id="cd11386">
    <property type="entry name" value="MCP_signal"/>
    <property type="match status" value="1"/>
</dbReference>
<evidence type="ECO:0000256" key="3">
    <source>
        <dbReference type="PROSITE-ProRule" id="PRU00284"/>
    </source>
</evidence>
<dbReference type="Proteomes" id="UP000663722">
    <property type="component" value="Chromosome"/>
</dbReference>
<evidence type="ECO:0000256" key="5">
    <source>
        <dbReference type="SAM" id="Phobius"/>
    </source>
</evidence>
<dbReference type="AlphaFoldDB" id="A0A975BUD6"/>
<feature type="compositionally biased region" description="Low complexity" evidence="4">
    <location>
        <begin position="368"/>
        <end position="388"/>
    </location>
</feature>
<keyword evidence="1" id="KW-0145">Chemotaxis</keyword>
<dbReference type="InterPro" id="IPR004089">
    <property type="entry name" value="MCPsignal_dom"/>
</dbReference>
<evidence type="ECO:0000256" key="2">
    <source>
        <dbReference type="ARBA" id="ARBA00029447"/>
    </source>
</evidence>
<dbReference type="GO" id="GO:0004888">
    <property type="term" value="F:transmembrane signaling receptor activity"/>
    <property type="evidence" value="ECO:0007669"/>
    <property type="project" value="TreeGrafter"/>
</dbReference>
<feature type="transmembrane region" description="Helical" evidence="5">
    <location>
        <begin position="7"/>
        <end position="25"/>
    </location>
</feature>
<dbReference type="KEGG" id="dmm:dnm_074860"/>
<comment type="similarity">
    <text evidence="2">Belongs to the methyl-accepting chemotaxis (MCP) protein family.</text>
</comment>
<keyword evidence="5" id="KW-1133">Transmembrane helix</keyword>
<name>A0A975BUD6_9BACT</name>
<dbReference type="PANTHER" id="PTHR43531">
    <property type="entry name" value="PROTEIN ICFG"/>
    <property type="match status" value="1"/>
</dbReference>
<dbReference type="EMBL" id="CP061800">
    <property type="protein sequence ID" value="QTA91419.1"/>
    <property type="molecule type" value="Genomic_DNA"/>
</dbReference>
<evidence type="ECO:0000259" key="6">
    <source>
        <dbReference type="PROSITE" id="PS50111"/>
    </source>
</evidence>
<dbReference type="PROSITE" id="PS50111">
    <property type="entry name" value="CHEMOTAXIS_TRANSDUC_2"/>
    <property type="match status" value="1"/>
</dbReference>
<dbReference type="InterPro" id="IPR051310">
    <property type="entry name" value="MCP_chemotaxis"/>
</dbReference>
<dbReference type="Pfam" id="PF00015">
    <property type="entry name" value="MCPsignal"/>
    <property type="match status" value="1"/>
</dbReference>
<proteinExistence type="inferred from homology"/>
<keyword evidence="8" id="KW-1185">Reference proteome</keyword>
<keyword evidence="5" id="KW-0472">Membrane</keyword>
<dbReference type="SUPFAM" id="SSF58104">
    <property type="entry name" value="Methyl-accepting chemotaxis protein (MCP) signaling domain"/>
    <property type="match status" value="1"/>
</dbReference>
<accession>A0A975BUD6</accession>
<gene>
    <name evidence="7" type="ORF">dnm_074860</name>
</gene>
<evidence type="ECO:0000313" key="8">
    <source>
        <dbReference type="Proteomes" id="UP000663722"/>
    </source>
</evidence>
<dbReference type="SMART" id="SM00283">
    <property type="entry name" value="MA"/>
    <property type="match status" value="1"/>
</dbReference>
<dbReference type="GO" id="GO:0007165">
    <property type="term" value="P:signal transduction"/>
    <property type="evidence" value="ECO:0007669"/>
    <property type="project" value="UniProtKB-KW"/>
</dbReference>
<dbReference type="PANTHER" id="PTHR43531:SF11">
    <property type="entry name" value="METHYL-ACCEPTING CHEMOTAXIS PROTEIN 3"/>
    <property type="match status" value="1"/>
</dbReference>
<protein>
    <submittedName>
        <fullName evidence="7">Methyl-accepting chemotaxis protein signailling domain-containing protein</fullName>
    </submittedName>
</protein>
<reference evidence="7" key="1">
    <citation type="journal article" date="2021" name="Microb. Physiol.">
        <title>Proteogenomic Insights into the Physiology of Marine, Sulfate-Reducing, Filamentous Desulfonema limicola and Desulfonema magnum.</title>
        <authorList>
            <person name="Schnaars V."/>
            <person name="Wohlbrand L."/>
            <person name="Scheve S."/>
            <person name="Hinrichs C."/>
            <person name="Reinhardt R."/>
            <person name="Rabus R."/>
        </authorList>
    </citation>
    <scope>NUCLEOTIDE SEQUENCE</scope>
    <source>
        <strain evidence="7">4be13</strain>
    </source>
</reference>
<dbReference type="GO" id="GO:0005886">
    <property type="term" value="C:plasma membrane"/>
    <property type="evidence" value="ECO:0007669"/>
    <property type="project" value="TreeGrafter"/>
</dbReference>
<dbReference type="Gene3D" id="1.10.287.950">
    <property type="entry name" value="Methyl-accepting chemotaxis protein"/>
    <property type="match status" value="1"/>
</dbReference>
<organism evidence="7 8">
    <name type="scientific">Desulfonema magnum</name>
    <dbReference type="NCBI Taxonomy" id="45655"/>
    <lineage>
        <taxon>Bacteria</taxon>
        <taxon>Pseudomonadati</taxon>
        <taxon>Thermodesulfobacteriota</taxon>
        <taxon>Desulfobacteria</taxon>
        <taxon>Desulfobacterales</taxon>
        <taxon>Desulfococcaceae</taxon>
        <taxon>Desulfonema</taxon>
    </lineage>
</organism>
<evidence type="ECO:0000256" key="1">
    <source>
        <dbReference type="ARBA" id="ARBA00022500"/>
    </source>
</evidence>
<keyword evidence="3" id="KW-0807">Transducer</keyword>
<feature type="domain" description="Methyl-accepting transducer" evidence="6">
    <location>
        <begin position="342"/>
        <end position="557"/>
    </location>
</feature>
<feature type="transmembrane region" description="Helical" evidence="5">
    <location>
        <begin position="316"/>
        <end position="335"/>
    </location>
</feature>
<keyword evidence="5" id="KW-0812">Transmembrane</keyword>
<sequence>MTIAKKLGLNSFVYIMLFVIMSIIISRYNDDVTRNAIGIEKDDLPGAIYSLAMLKQVGDMNSNLLEYLLGEADERKEFDENHKQFKAFFDKIRPLETSAEAIKRINEIEQLVSSYVSVARDKVFGKYDPETEKWARTRMDIIENEYGHTLEKILDQSKEEDLRDSQKTTDLEEAMNDDLPGVRYYLELIDEAGDMLENIVRYVDGKAEEKEDFVSNTKSFAVYLSKLRPLEQKKNEVASLNKVEELYLKIKEEGEEIFRRYDPQNKVAAIAAIDRMERDYFARMESILEEIVAKEQKDAGREITILISDLETIGDILLIILAIVIVVGGGAAFLITRGIMKQINSITVATDNINSVSVQLSQGANEQAASAEEVSSSMEQMSSNISQNAENARQTETIALKSAEDAREGGKAVEKTVTAMREISEKISIIEEIARQTNLLALNAAIEAARAGEHGKSFAVVASEVRRLAERSQKAANQINKLSKSSMAIAENAGAMLLRLVPDIQKTAELVQEISTASNEQSNGAEQINKAIQELDLIIQGNASVSEEMSAQAEELQKTIEFFGGNTIRGEKKSWIAYTGNWDHDKKTKQTLPPSIKRPERFSEYVINMGNKENKGVTSDDEFEKY</sequence>
<evidence type="ECO:0000256" key="4">
    <source>
        <dbReference type="SAM" id="MobiDB-lite"/>
    </source>
</evidence>
<evidence type="ECO:0000313" key="7">
    <source>
        <dbReference type="EMBL" id="QTA91419.1"/>
    </source>
</evidence>
<dbReference type="GO" id="GO:0006935">
    <property type="term" value="P:chemotaxis"/>
    <property type="evidence" value="ECO:0007669"/>
    <property type="project" value="UniProtKB-KW"/>
</dbReference>